<proteinExistence type="predicted"/>
<dbReference type="Proteomes" id="UP001283361">
    <property type="component" value="Unassembled WGS sequence"/>
</dbReference>
<comment type="caution">
    <text evidence="1">The sequence shown here is derived from an EMBL/GenBank/DDBJ whole genome shotgun (WGS) entry which is preliminary data.</text>
</comment>
<reference evidence="1" key="1">
    <citation type="journal article" date="2023" name="G3 (Bethesda)">
        <title>A reference genome for the long-term kleptoplast-retaining sea slug Elysia crispata morphotype clarki.</title>
        <authorList>
            <person name="Eastman K.E."/>
            <person name="Pendleton A.L."/>
            <person name="Shaikh M.A."/>
            <person name="Suttiyut T."/>
            <person name="Ogas R."/>
            <person name="Tomko P."/>
            <person name="Gavelis G."/>
            <person name="Widhalm J.R."/>
            <person name="Wisecaver J.H."/>
        </authorList>
    </citation>
    <scope>NUCLEOTIDE SEQUENCE</scope>
    <source>
        <strain evidence="1">ECLA1</strain>
    </source>
</reference>
<protein>
    <submittedName>
        <fullName evidence="1">Uncharacterized protein</fullName>
    </submittedName>
</protein>
<dbReference type="EMBL" id="JAWDGP010008106">
    <property type="protein sequence ID" value="KAK3690834.1"/>
    <property type="molecule type" value="Genomic_DNA"/>
</dbReference>
<sequence length="134" mass="15644">MEDLKKINALRTNFRNELRKIEKFARSGAGTDEVYESAAWFMAPMQFLRDQETPARSISTMEEQIDTNTEQDKIDVICIKQLHLAMELIVVHKNILGKNLAHNVQPFQYFYFCTYSNFQYDVVVLASLLDESRD</sequence>
<organism evidence="1 2">
    <name type="scientific">Elysia crispata</name>
    <name type="common">lettuce slug</name>
    <dbReference type="NCBI Taxonomy" id="231223"/>
    <lineage>
        <taxon>Eukaryota</taxon>
        <taxon>Metazoa</taxon>
        <taxon>Spiralia</taxon>
        <taxon>Lophotrochozoa</taxon>
        <taxon>Mollusca</taxon>
        <taxon>Gastropoda</taxon>
        <taxon>Heterobranchia</taxon>
        <taxon>Euthyneura</taxon>
        <taxon>Panpulmonata</taxon>
        <taxon>Sacoglossa</taxon>
        <taxon>Placobranchoidea</taxon>
        <taxon>Plakobranchidae</taxon>
        <taxon>Elysia</taxon>
    </lineage>
</organism>
<gene>
    <name evidence="1" type="ORF">RRG08_021533</name>
</gene>
<name>A0AAE0XDS4_9GAST</name>
<evidence type="ECO:0000313" key="1">
    <source>
        <dbReference type="EMBL" id="KAK3690834.1"/>
    </source>
</evidence>
<keyword evidence="2" id="KW-1185">Reference proteome</keyword>
<evidence type="ECO:0000313" key="2">
    <source>
        <dbReference type="Proteomes" id="UP001283361"/>
    </source>
</evidence>
<dbReference type="AlphaFoldDB" id="A0AAE0XDS4"/>
<accession>A0AAE0XDS4</accession>